<name>F0XFB0_GROCL</name>
<evidence type="ECO:0000313" key="5">
    <source>
        <dbReference type="Proteomes" id="UP000007796"/>
    </source>
</evidence>
<organism evidence="5">
    <name type="scientific">Grosmannia clavigera (strain kw1407 / UAMH 11150)</name>
    <name type="common">Blue stain fungus</name>
    <name type="synonym">Graphiocladiella clavigera</name>
    <dbReference type="NCBI Taxonomy" id="655863"/>
    <lineage>
        <taxon>Eukaryota</taxon>
        <taxon>Fungi</taxon>
        <taxon>Dikarya</taxon>
        <taxon>Ascomycota</taxon>
        <taxon>Pezizomycotina</taxon>
        <taxon>Sordariomycetes</taxon>
        <taxon>Sordariomycetidae</taxon>
        <taxon>Ophiostomatales</taxon>
        <taxon>Ophiostomataceae</taxon>
        <taxon>Leptographium</taxon>
    </lineage>
</organism>
<dbReference type="EMBL" id="GL629765">
    <property type="protein sequence ID" value="EFX04370.1"/>
    <property type="molecule type" value="Genomic_DNA"/>
</dbReference>
<dbReference type="GO" id="GO:0070402">
    <property type="term" value="F:NADPH binding"/>
    <property type="evidence" value="ECO:0007669"/>
    <property type="project" value="TreeGrafter"/>
</dbReference>
<dbReference type="CDD" id="cd05276">
    <property type="entry name" value="p53_inducible_oxidoreductase"/>
    <property type="match status" value="1"/>
</dbReference>
<keyword evidence="1" id="KW-0521">NADP</keyword>
<dbReference type="SUPFAM" id="SSF51735">
    <property type="entry name" value="NAD(P)-binding Rossmann-fold domains"/>
    <property type="match status" value="1"/>
</dbReference>
<evidence type="ECO:0000313" key="4">
    <source>
        <dbReference type="EMBL" id="EFX04370.1"/>
    </source>
</evidence>
<dbReference type="InterPro" id="IPR013154">
    <property type="entry name" value="ADH-like_N"/>
</dbReference>
<feature type="domain" description="Enoyl reductase (ER)" evidence="3">
    <location>
        <begin position="15"/>
        <end position="339"/>
    </location>
</feature>
<gene>
    <name evidence="4" type="ORF">CMQ_1298</name>
</gene>
<dbReference type="InterPro" id="IPR011032">
    <property type="entry name" value="GroES-like_sf"/>
</dbReference>
<accession>F0XFB0</accession>
<dbReference type="Pfam" id="PF08240">
    <property type="entry name" value="ADH_N"/>
    <property type="match status" value="1"/>
</dbReference>
<dbReference type="GeneID" id="25974160"/>
<dbReference type="PANTHER" id="PTHR48106:SF18">
    <property type="entry name" value="QUINONE OXIDOREDUCTASE PIG3"/>
    <property type="match status" value="1"/>
</dbReference>
<evidence type="ECO:0000256" key="2">
    <source>
        <dbReference type="ARBA" id="ARBA00023002"/>
    </source>
</evidence>
<dbReference type="InterPro" id="IPR014189">
    <property type="entry name" value="Quinone_OxRdtase_PIG3"/>
</dbReference>
<evidence type="ECO:0000259" key="3">
    <source>
        <dbReference type="SMART" id="SM00829"/>
    </source>
</evidence>
<dbReference type="GO" id="GO:0016651">
    <property type="term" value="F:oxidoreductase activity, acting on NAD(P)H"/>
    <property type="evidence" value="ECO:0007669"/>
    <property type="project" value="TreeGrafter"/>
</dbReference>
<dbReference type="NCBIfam" id="TIGR02824">
    <property type="entry name" value="quinone_pig3"/>
    <property type="match status" value="1"/>
</dbReference>
<dbReference type="InParanoid" id="F0XFB0"/>
<dbReference type="eggNOG" id="KOG1198">
    <property type="taxonomic scope" value="Eukaryota"/>
</dbReference>
<dbReference type="InterPro" id="IPR036291">
    <property type="entry name" value="NAD(P)-bd_dom_sf"/>
</dbReference>
<dbReference type="Proteomes" id="UP000007796">
    <property type="component" value="Unassembled WGS sequence"/>
</dbReference>
<protein>
    <submittedName>
        <fullName evidence="4">Quinone oxidoreductase</fullName>
    </submittedName>
</protein>
<dbReference type="Gene3D" id="3.90.180.10">
    <property type="entry name" value="Medium-chain alcohol dehydrogenases, catalytic domain"/>
    <property type="match status" value="1"/>
</dbReference>
<dbReference type="InterPro" id="IPR013149">
    <property type="entry name" value="ADH-like_C"/>
</dbReference>
<dbReference type="Pfam" id="PF00107">
    <property type="entry name" value="ADH_zinc_N"/>
    <property type="match status" value="1"/>
</dbReference>
<dbReference type="STRING" id="655863.F0XFB0"/>
<dbReference type="InterPro" id="IPR020843">
    <property type="entry name" value="ER"/>
</dbReference>
<sequence length="343" mass="36768">MASLMRAVDIRDGKGDADALFINDKTAKPTAGAGEAVVRIKAFGLNRMDLLQRQGLYPLPPQAPATMGVEFSGVVESLGEADSADTASFAVGDEVFGLAYGGAYAEYVRVSTRMLLHKPTSLGWNEAAGLPETWLTALQALHEVGGFRSGNDGQTTLWHAGASGVSIAGIQLSRRAGAKAVYATAGSDAKCAFVVDQLGATAAFNYKTEDWVQKMVDATDGTGVDLIVDYVGADYFQKNLTVAARDAHIVLLAFLSGAVLPAGVNISPLLIKRVRIEGSSLRSRDLDYQSRLRDRLADVLPGFHSGDLRIFVDRVLPWTEIVEAHKYMEANMSMGKIICTIPW</sequence>
<dbReference type="Gene3D" id="3.40.50.720">
    <property type="entry name" value="NAD(P)-binding Rossmann-like Domain"/>
    <property type="match status" value="1"/>
</dbReference>
<dbReference type="SMART" id="SM00829">
    <property type="entry name" value="PKS_ER"/>
    <property type="match status" value="1"/>
</dbReference>
<dbReference type="SUPFAM" id="SSF50129">
    <property type="entry name" value="GroES-like"/>
    <property type="match status" value="1"/>
</dbReference>
<keyword evidence="2" id="KW-0560">Oxidoreductase</keyword>
<dbReference type="PANTHER" id="PTHR48106">
    <property type="entry name" value="QUINONE OXIDOREDUCTASE PIG3-RELATED"/>
    <property type="match status" value="1"/>
</dbReference>
<keyword evidence="5" id="KW-1185">Reference proteome</keyword>
<reference evidence="4 5" key="1">
    <citation type="journal article" date="2011" name="Proc. Natl. Acad. Sci. U.S.A.">
        <title>Genome and transcriptome analyses of the mountain pine beetle-fungal symbiont Grosmannia clavigera, a lodgepole pine pathogen.</title>
        <authorList>
            <person name="DiGuistini S."/>
            <person name="Wang Y."/>
            <person name="Liao N.Y."/>
            <person name="Taylor G."/>
            <person name="Tanguay P."/>
            <person name="Feau N."/>
            <person name="Henrissat B."/>
            <person name="Chan S.K."/>
            <person name="Hesse-Orce U."/>
            <person name="Alamouti S.M."/>
            <person name="Tsui C.K.M."/>
            <person name="Docking R.T."/>
            <person name="Levasseur A."/>
            <person name="Haridas S."/>
            <person name="Robertson G."/>
            <person name="Birol I."/>
            <person name="Holt R.A."/>
            <person name="Marra M.A."/>
            <person name="Hamelin R.C."/>
            <person name="Hirst M."/>
            <person name="Jones S.J.M."/>
            <person name="Bohlmann J."/>
            <person name="Breuil C."/>
        </authorList>
    </citation>
    <scope>NUCLEOTIDE SEQUENCE [LARGE SCALE GENOMIC DNA]</scope>
    <source>
        <strain evidence="5">kw1407 / UAMH 11150</strain>
    </source>
</reference>
<evidence type="ECO:0000256" key="1">
    <source>
        <dbReference type="ARBA" id="ARBA00022857"/>
    </source>
</evidence>
<dbReference type="AlphaFoldDB" id="F0XFB0"/>
<dbReference type="HOGENOM" id="CLU_026673_3_4_1"/>
<proteinExistence type="predicted"/>
<dbReference type="RefSeq" id="XP_014173852.1">
    <property type="nucleotide sequence ID" value="XM_014318377.1"/>
</dbReference>
<dbReference type="OrthoDB" id="203908at2759"/>